<gene>
    <name evidence="2" type="ORF">YH65_02510</name>
</gene>
<dbReference type="EMBL" id="CP011308">
    <property type="protein sequence ID" value="AKF24391.1"/>
    <property type="molecule type" value="Genomic_DNA"/>
</dbReference>
<reference evidence="2 3" key="1">
    <citation type="submission" date="2015-04" db="EMBL/GenBank/DDBJ databases">
        <title>Complete genome sequence of Sulfurovum lithotrophicum ATCC BAA-797T.</title>
        <authorList>
            <person name="Ahn J."/>
            <person name="Park G."/>
            <person name="Jeon W."/>
            <person name="Jang Y."/>
            <person name="Jang M."/>
            <person name="Lee H."/>
            <person name="Lee H."/>
        </authorList>
    </citation>
    <scope>NUCLEOTIDE SEQUENCE [LARGE SCALE GENOMIC DNA]</scope>
    <source>
        <strain evidence="3">ATCC BAA-797 / 42BKT</strain>
    </source>
</reference>
<reference evidence="3" key="2">
    <citation type="journal article" date="2017" name="Stand. Genomic Sci.">
        <title>Complete genome sequence of the sulfur-oxidizing chemolithoautotrophic Sulfurovum lithotrophicum 42BKTT.</title>
        <authorList>
            <person name="Jeon W."/>
            <person name="Priscilla L."/>
            <person name="Park G."/>
            <person name="Lee H."/>
            <person name="Lee N."/>
            <person name="Lee D."/>
            <person name="Kwon H."/>
            <person name="Ahn I."/>
            <person name="Lee C."/>
            <person name="Lee H."/>
            <person name="Ahn J."/>
        </authorList>
    </citation>
    <scope>NUCLEOTIDE SEQUENCE [LARGE SCALE GENOMIC DNA]</scope>
    <source>
        <strain evidence="3">ATCC BAA-797 / 42BKT</strain>
    </source>
</reference>
<dbReference type="Proteomes" id="UP000034444">
    <property type="component" value="Chromosome"/>
</dbReference>
<organism evidence="2 3">
    <name type="scientific">Sulfurovum lithotrophicum</name>
    <dbReference type="NCBI Taxonomy" id="206403"/>
    <lineage>
        <taxon>Bacteria</taxon>
        <taxon>Pseudomonadati</taxon>
        <taxon>Campylobacterota</taxon>
        <taxon>Epsilonproteobacteria</taxon>
        <taxon>Campylobacterales</taxon>
        <taxon>Sulfurovaceae</taxon>
        <taxon>Sulfurovum</taxon>
    </lineage>
</organism>
<evidence type="ECO:0000256" key="1">
    <source>
        <dbReference type="SAM" id="Phobius"/>
    </source>
</evidence>
<dbReference type="AlphaFoldDB" id="A0A7U4M050"/>
<keyword evidence="3" id="KW-1185">Reference proteome</keyword>
<dbReference type="InterPro" id="IPR012902">
    <property type="entry name" value="N_methyl_site"/>
</dbReference>
<dbReference type="InterPro" id="IPR045584">
    <property type="entry name" value="Pilin-like"/>
</dbReference>
<evidence type="ECO:0000313" key="2">
    <source>
        <dbReference type="EMBL" id="AKF24391.1"/>
    </source>
</evidence>
<dbReference type="SUPFAM" id="SSF54523">
    <property type="entry name" value="Pili subunits"/>
    <property type="match status" value="1"/>
</dbReference>
<dbReference type="KEGG" id="slh:YH65_02510"/>
<accession>A0A7U4M050</accession>
<protein>
    <recommendedName>
        <fullName evidence="4">Protein containing prepilin-type N-cleavage/methylation domain protein</fullName>
    </recommendedName>
</protein>
<dbReference type="NCBIfam" id="TIGR02532">
    <property type="entry name" value="IV_pilin_GFxxxE"/>
    <property type="match status" value="1"/>
</dbReference>
<feature type="transmembrane region" description="Helical" evidence="1">
    <location>
        <begin position="12"/>
        <end position="32"/>
    </location>
</feature>
<keyword evidence="1" id="KW-0812">Transmembrane</keyword>
<proteinExistence type="predicted"/>
<dbReference type="Pfam" id="PF07963">
    <property type="entry name" value="N_methyl"/>
    <property type="match status" value="1"/>
</dbReference>
<keyword evidence="1" id="KW-0472">Membrane</keyword>
<keyword evidence="1" id="KW-1133">Transmembrane helix</keyword>
<name>A0A7U4M050_9BACT</name>
<sequence length="321" mass="35393">MGYKHTLKNTNAFTLLEVTIVIVILGIVASIGSEIIANVYKNYLLQRATYSASLKTELAAQQIANLLSHRIPHTTIAKNPDNLSDFLLVTDPTNNSDYTHTQLEWIGADNDGFSASIRPPWNGFADVDASDQTKVITPGSKLSLTDSIISNLSNSQVSLSGPQYPAIFFRDMRYTDDGSTPKLYDILTCMGVTSNDNTCISAVSRTGEEQLDFQTPGSGVANKVISEHYKLAWSAYSICPKNRGNRHYDLVLFYNYQPWEGERLNGTDCSSTVGEHATVITNVTVFKFAESGNTFRFKLCAQENIGGDYNITICKEKAIIL</sequence>
<evidence type="ECO:0008006" key="4">
    <source>
        <dbReference type="Google" id="ProtNLM"/>
    </source>
</evidence>
<evidence type="ECO:0000313" key="3">
    <source>
        <dbReference type="Proteomes" id="UP000034444"/>
    </source>
</evidence>